<sequence>MFTNDHQQLDSNTMYYNHQNNGSSTPYNAATTTTTYGMIDDDLLRAVLEDEKVTFPQDDFDVLGTTPDFGATGEFDHTIINQLDEHHPLHLKDSFHLLGHNFIESLDQTIDKLHSLDMTTPSLKEKEFGSSGSLLYSSQSERSDSDVSDRPASLSCGEMDQCWSAGPNTVSHQMSSSRSGRPRPRRTTTRTAASVAAAAMAQALHDSQDSDSDIQQYHHSLWTGPTLGVTVGDSSGRPRQPRMSHATLTEEESKERNRTLNNLASRHYREKKVKQLTKQQKREVELCLLNQKLQRKAEGLQQLKDEMETFQTIFFREHMGGGGGDLLPHIPF</sequence>
<feature type="region of interest" description="Disordered" evidence="1">
    <location>
        <begin position="124"/>
        <end position="193"/>
    </location>
</feature>
<comment type="caution">
    <text evidence="2">The sequence shown here is derived from an EMBL/GenBank/DDBJ whole genome shotgun (WGS) entry which is preliminary data.</text>
</comment>
<organism evidence="2 3">
    <name type="scientific">Petrolisthes cinctipes</name>
    <name type="common">Flat porcelain crab</name>
    <dbReference type="NCBI Taxonomy" id="88211"/>
    <lineage>
        <taxon>Eukaryota</taxon>
        <taxon>Metazoa</taxon>
        <taxon>Ecdysozoa</taxon>
        <taxon>Arthropoda</taxon>
        <taxon>Crustacea</taxon>
        <taxon>Multicrustacea</taxon>
        <taxon>Malacostraca</taxon>
        <taxon>Eumalacostraca</taxon>
        <taxon>Eucarida</taxon>
        <taxon>Decapoda</taxon>
        <taxon>Pleocyemata</taxon>
        <taxon>Anomura</taxon>
        <taxon>Galatheoidea</taxon>
        <taxon>Porcellanidae</taxon>
        <taxon>Petrolisthes</taxon>
    </lineage>
</organism>
<dbReference type="EMBL" id="JAWQEG010001253">
    <property type="protein sequence ID" value="KAK3881122.1"/>
    <property type="molecule type" value="Genomic_DNA"/>
</dbReference>
<dbReference type="Proteomes" id="UP001286313">
    <property type="component" value="Unassembled WGS sequence"/>
</dbReference>
<proteinExistence type="predicted"/>
<gene>
    <name evidence="2" type="ORF">Pcinc_014411</name>
</gene>
<name>A0AAE1KRS9_PETCI</name>
<protein>
    <recommendedName>
        <fullName evidence="4">BZIP domain-containing protein</fullName>
    </recommendedName>
</protein>
<keyword evidence="3" id="KW-1185">Reference proteome</keyword>
<evidence type="ECO:0000313" key="2">
    <source>
        <dbReference type="EMBL" id="KAK3881122.1"/>
    </source>
</evidence>
<feature type="region of interest" description="Disordered" evidence="1">
    <location>
        <begin position="228"/>
        <end position="258"/>
    </location>
</feature>
<accession>A0AAE1KRS9</accession>
<dbReference type="AlphaFoldDB" id="A0AAE1KRS9"/>
<reference evidence="2" key="1">
    <citation type="submission" date="2023-10" db="EMBL/GenBank/DDBJ databases">
        <title>Genome assemblies of two species of porcelain crab, Petrolisthes cinctipes and Petrolisthes manimaculis (Anomura: Porcellanidae).</title>
        <authorList>
            <person name="Angst P."/>
        </authorList>
    </citation>
    <scope>NUCLEOTIDE SEQUENCE</scope>
    <source>
        <strain evidence="2">PB745_01</strain>
        <tissue evidence="2">Gill</tissue>
    </source>
</reference>
<evidence type="ECO:0000313" key="3">
    <source>
        <dbReference type="Proteomes" id="UP001286313"/>
    </source>
</evidence>
<feature type="compositionally biased region" description="Low complexity" evidence="1">
    <location>
        <begin position="130"/>
        <end position="140"/>
    </location>
</feature>
<evidence type="ECO:0008006" key="4">
    <source>
        <dbReference type="Google" id="ProtNLM"/>
    </source>
</evidence>
<evidence type="ECO:0000256" key="1">
    <source>
        <dbReference type="SAM" id="MobiDB-lite"/>
    </source>
</evidence>